<sequence length="162" mass="17556">MASDSQLTLHQTMSQTLSKFLNAFLEVSAANDTTLFSTTLDPGCLRFLRPTSLLTKMGAPTDLAMDVTTYEKILEKEMHVFKTISGDFSDVSIDTTAKTGAATAVYVNRLVDGQEFKLEFSWHVAFAEDGAKITKVVQWCDAIGMLEFQAAIAAVANSGGSE</sequence>
<gene>
    <name evidence="1" type="ORF">B0T16DRAFT_366990</name>
</gene>
<organism evidence="1 2">
    <name type="scientific">Cercophora newfieldiana</name>
    <dbReference type="NCBI Taxonomy" id="92897"/>
    <lineage>
        <taxon>Eukaryota</taxon>
        <taxon>Fungi</taxon>
        <taxon>Dikarya</taxon>
        <taxon>Ascomycota</taxon>
        <taxon>Pezizomycotina</taxon>
        <taxon>Sordariomycetes</taxon>
        <taxon>Sordariomycetidae</taxon>
        <taxon>Sordariales</taxon>
        <taxon>Lasiosphaeriaceae</taxon>
        <taxon>Cercophora</taxon>
    </lineage>
</organism>
<protein>
    <recommendedName>
        <fullName evidence="3">SnoaL-like domain-containing protein</fullName>
    </recommendedName>
</protein>
<comment type="caution">
    <text evidence="1">The sequence shown here is derived from an EMBL/GenBank/DDBJ whole genome shotgun (WGS) entry which is preliminary data.</text>
</comment>
<accession>A0AA39YHB8</accession>
<keyword evidence="2" id="KW-1185">Reference proteome</keyword>
<evidence type="ECO:0008006" key="3">
    <source>
        <dbReference type="Google" id="ProtNLM"/>
    </source>
</evidence>
<dbReference type="Proteomes" id="UP001174936">
    <property type="component" value="Unassembled WGS sequence"/>
</dbReference>
<dbReference type="EMBL" id="JAULSV010000002">
    <property type="protein sequence ID" value="KAK0651015.1"/>
    <property type="molecule type" value="Genomic_DNA"/>
</dbReference>
<reference evidence="1" key="1">
    <citation type="submission" date="2023-06" db="EMBL/GenBank/DDBJ databases">
        <title>Genome-scale phylogeny and comparative genomics of the fungal order Sordariales.</title>
        <authorList>
            <consortium name="Lawrence Berkeley National Laboratory"/>
            <person name="Hensen N."/>
            <person name="Bonometti L."/>
            <person name="Westerberg I."/>
            <person name="Brannstrom I.O."/>
            <person name="Guillou S."/>
            <person name="Cros-Aarteil S."/>
            <person name="Calhoun S."/>
            <person name="Haridas S."/>
            <person name="Kuo A."/>
            <person name="Mondo S."/>
            <person name="Pangilinan J."/>
            <person name="Riley R."/>
            <person name="Labutti K."/>
            <person name="Andreopoulos B."/>
            <person name="Lipzen A."/>
            <person name="Chen C."/>
            <person name="Yanf M."/>
            <person name="Daum C."/>
            <person name="Ng V."/>
            <person name="Clum A."/>
            <person name="Steindorff A."/>
            <person name="Ohm R."/>
            <person name="Martin F."/>
            <person name="Silar P."/>
            <person name="Natvig D."/>
            <person name="Lalanne C."/>
            <person name="Gautier V."/>
            <person name="Ament-Velasquez S.L."/>
            <person name="Kruys A."/>
            <person name="Hutchinson M.I."/>
            <person name="Powell A.J."/>
            <person name="Barry K."/>
            <person name="Miller A.N."/>
            <person name="Grigoriev I.V."/>
            <person name="Debuchy R."/>
            <person name="Gladieux P."/>
            <person name="Thoren M.H."/>
            <person name="Johannesson H."/>
        </authorList>
    </citation>
    <scope>NUCLEOTIDE SEQUENCE</scope>
    <source>
        <strain evidence="1">SMH2532-1</strain>
    </source>
</reference>
<evidence type="ECO:0000313" key="2">
    <source>
        <dbReference type="Proteomes" id="UP001174936"/>
    </source>
</evidence>
<name>A0AA39YHB8_9PEZI</name>
<dbReference type="AlphaFoldDB" id="A0AA39YHB8"/>
<evidence type="ECO:0000313" key="1">
    <source>
        <dbReference type="EMBL" id="KAK0651015.1"/>
    </source>
</evidence>
<proteinExistence type="predicted"/>